<evidence type="ECO:0000256" key="1">
    <source>
        <dbReference type="SAM" id="Phobius"/>
    </source>
</evidence>
<dbReference type="GeneID" id="103040935"/>
<dbReference type="AlphaFoldDB" id="A0A8B9HKI6"/>
<proteinExistence type="predicted"/>
<evidence type="ECO:0000313" key="3">
    <source>
        <dbReference type="EMBL" id="KAG9282031.1"/>
    </source>
</evidence>
<feature type="chain" id="PRO_5044668973" evidence="2">
    <location>
        <begin position="20"/>
        <end position="297"/>
    </location>
</feature>
<keyword evidence="1" id="KW-1133">Transmembrane helix</keyword>
<dbReference type="PANTHER" id="PTHR15446">
    <property type="entry name" value="UROPLAKIN III"/>
    <property type="match status" value="1"/>
</dbReference>
<dbReference type="Proteomes" id="UP000752171">
    <property type="component" value="Unassembled WGS sequence"/>
</dbReference>
<protein>
    <submittedName>
        <fullName evidence="3 4">Uroplakin-3b-like</fullName>
    </submittedName>
</protein>
<keyword evidence="1" id="KW-0472">Membrane</keyword>
<feature type="transmembrane region" description="Helical" evidence="1">
    <location>
        <begin position="196"/>
        <end position="221"/>
    </location>
</feature>
<evidence type="ECO:0000313" key="6">
    <source>
        <dbReference type="Proteomes" id="UP000752171"/>
    </source>
</evidence>
<dbReference type="Pfam" id="PF07353">
    <property type="entry name" value="Uroplakin_II"/>
    <property type="match status" value="1"/>
</dbReference>
<dbReference type="CTD" id="105375355"/>
<evidence type="ECO:0000256" key="2">
    <source>
        <dbReference type="SAM" id="SignalP"/>
    </source>
</evidence>
<dbReference type="KEGG" id="amex:103040935"/>
<dbReference type="InterPro" id="IPR009952">
    <property type="entry name" value="Uroplakin-2"/>
</dbReference>
<dbReference type="GO" id="GO:0072046">
    <property type="term" value="P:establishment of planar polarity involved in nephron morphogenesis"/>
    <property type="evidence" value="ECO:0007669"/>
    <property type="project" value="Ensembl"/>
</dbReference>
<dbReference type="PANTHER" id="PTHR15446:SF2">
    <property type="entry name" value="UROPLAKIN-3B-LIKE PROTEIN 1-RELATED"/>
    <property type="match status" value="1"/>
</dbReference>
<dbReference type="EMBL" id="JAICCE010000001">
    <property type="protein sequence ID" value="KAG9282031.1"/>
    <property type="molecule type" value="Genomic_DNA"/>
</dbReference>
<organism evidence="4 5">
    <name type="scientific">Astyanax mexicanus</name>
    <name type="common">Blind cave fish</name>
    <name type="synonym">Astyanax fasciatus mexicanus</name>
    <dbReference type="NCBI Taxonomy" id="7994"/>
    <lineage>
        <taxon>Eukaryota</taxon>
        <taxon>Metazoa</taxon>
        <taxon>Chordata</taxon>
        <taxon>Craniata</taxon>
        <taxon>Vertebrata</taxon>
        <taxon>Euteleostomi</taxon>
        <taxon>Actinopterygii</taxon>
        <taxon>Neopterygii</taxon>
        <taxon>Teleostei</taxon>
        <taxon>Ostariophysi</taxon>
        <taxon>Characiformes</taxon>
        <taxon>Characoidei</taxon>
        <taxon>Acestrorhamphidae</taxon>
        <taxon>Acestrorhamphinae</taxon>
        <taxon>Astyanax</taxon>
    </lineage>
</organism>
<keyword evidence="2" id="KW-0732">Signal</keyword>
<evidence type="ECO:0000313" key="4">
    <source>
        <dbReference type="Ensembl" id="ENSAMXP00005013869.1"/>
    </source>
</evidence>
<feature type="signal peptide" evidence="2">
    <location>
        <begin position="1"/>
        <end position="19"/>
    </location>
</feature>
<accession>A0A8B9HKI6</accession>
<dbReference type="Proteomes" id="UP000694621">
    <property type="component" value="Unplaced"/>
</dbReference>
<name>A0A8B9HKI6_ASTMX</name>
<dbReference type="OMA" id="YKTHYSS"/>
<dbReference type="InterPro" id="IPR024831">
    <property type="entry name" value="Uroplakin-3"/>
</dbReference>
<dbReference type="GO" id="GO:0016020">
    <property type="term" value="C:membrane"/>
    <property type="evidence" value="ECO:0007669"/>
    <property type="project" value="TreeGrafter"/>
</dbReference>
<dbReference type="OrthoDB" id="9945328at2759"/>
<gene>
    <name evidence="3" type="primary">UPK3B</name>
    <name evidence="3" type="ORF">AMEX_G624</name>
</gene>
<keyword evidence="1" id="KW-0812">Transmembrane</keyword>
<reference evidence="3 6" key="1">
    <citation type="submission" date="2021-07" db="EMBL/GenBank/DDBJ databases">
        <authorList>
            <person name="Imarazene B."/>
            <person name="Zahm M."/>
            <person name="Klopp C."/>
            <person name="Cabau C."/>
            <person name="Beille S."/>
            <person name="Jouanno E."/>
            <person name="Castinel A."/>
            <person name="Lluch J."/>
            <person name="Gil L."/>
            <person name="Kuchtly C."/>
            <person name="Lopez Roques C."/>
            <person name="Donnadieu C."/>
            <person name="Parrinello H."/>
            <person name="Journot L."/>
            <person name="Du K."/>
            <person name="Schartl M."/>
            <person name="Retaux S."/>
            <person name="Guiguen Y."/>
        </authorList>
    </citation>
    <scope>NUCLEOTIDE SEQUENCE [LARGE SCALE GENOMIC DNA]</scope>
    <source>
        <strain evidence="3">Pach_M1</strain>
        <tissue evidence="3">Testis</tissue>
    </source>
</reference>
<reference evidence="4" key="2">
    <citation type="submission" date="2025-05" db="UniProtKB">
        <authorList>
            <consortium name="Ensembl"/>
        </authorList>
    </citation>
    <scope>IDENTIFICATION</scope>
</reference>
<sequence length="297" mass="31581">MEVYLVLCFICMLPIPAKSITTVDCKPAINESLAAKITINTVILQQPRCCFDNLTNLPCTSNTCEIWLVPAVDTGLSTFDANKASSAILSLSPYPTAFTGSSPANYFLTKVGLQSDFPCVSPSPGGYFRVGADGACSTTNCNGFLPQGSSPSFKYLLVDSVNKTVLAETKWSDSIALYTLKDPGTLGDGFAGRSGAMVVITTLLSVAAAVLLLFLIVVLALCCCGGKSKGSGSVVGSVMGSFRIPRYDTHHLKDPAPYDNPAYEKERKYTTQDTLPKTKATSAVNPVTQDTIKLQKI</sequence>
<evidence type="ECO:0000313" key="5">
    <source>
        <dbReference type="Proteomes" id="UP000694621"/>
    </source>
</evidence>
<dbReference type="Ensembl" id="ENSAMXT00005015356.1">
    <property type="protein sequence ID" value="ENSAMXP00005013869.1"/>
    <property type="gene ID" value="ENSAMXG00005007422.1"/>
</dbReference>